<dbReference type="RefSeq" id="WP_220586529.1">
    <property type="nucleotide sequence ID" value="NZ_RKLQ01000001.1"/>
</dbReference>
<proteinExistence type="predicted"/>
<accession>A0A8J7YI23</accession>
<comment type="caution">
    <text evidence="1">The sequence shown here is derived from an EMBL/GenBank/DDBJ whole genome shotgun (WGS) entry which is preliminary data.</text>
</comment>
<gene>
    <name evidence="1" type="ORF">EGD98_01230</name>
</gene>
<dbReference type="AlphaFoldDB" id="A0A8J7YI23"/>
<evidence type="ECO:0000313" key="2">
    <source>
        <dbReference type="Proteomes" id="UP000783863"/>
    </source>
</evidence>
<sequence length="264" mass="28509">MPVYPSVRDHAVSLCERAGYDVTVRPERSLDGPPALAEPTADAVGLVEPSDPRPVAIEPLTEADIGPAGLVPRFADALREDRDCLFVVPSTEDTGTTLTQVVATVLGEPACVAADEPDGRQFYKGPDRVPLSDGSYACARAPASDLQWREVRVDEGRPRLELSVGTEIVAVFEHVDALAAPERHAFQYAYRRADDGRFEVTEGDEVVERFPGPTAMRRGGYAPVPMPLVPEHLLPEDADRSRWAVCQPDGGADILTEAGLVAWA</sequence>
<name>A0A8J7YI23_9EURY</name>
<organism evidence="1 2">
    <name type="scientific">Haloarcula salinisoli</name>
    <dbReference type="NCBI Taxonomy" id="2487746"/>
    <lineage>
        <taxon>Archaea</taxon>
        <taxon>Methanobacteriati</taxon>
        <taxon>Methanobacteriota</taxon>
        <taxon>Stenosarchaea group</taxon>
        <taxon>Halobacteria</taxon>
        <taxon>Halobacteriales</taxon>
        <taxon>Haloarculaceae</taxon>
        <taxon>Haloarcula</taxon>
    </lineage>
</organism>
<reference evidence="1" key="1">
    <citation type="submission" date="2021-06" db="EMBL/GenBank/DDBJ databases">
        <title>Halomicroarcula sp. F24A a new haloarchaeum isolated from saline soil.</title>
        <authorList>
            <person name="Duran-Viseras A."/>
            <person name="Sanchez-Porro C."/>
            <person name="Ventosa A."/>
        </authorList>
    </citation>
    <scope>NUCLEOTIDE SEQUENCE</scope>
    <source>
        <strain evidence="1">F24A</strain>
    </source>
</reference>
<evidence type="ECO:0000313" key="1">
    <source>
        <dbReference type="EMBL" id="MBX0302286.1"/>
    </source>
</evidence>
<dbReference type="Proteomes" id="UP000783863">
    <property type="component" value="Unassembled WGS sequence"/>
</dbReference>
<dbReference type="EMBL" id="RKLQ01000001">
    <property type="protein sequence ID" value="MBX0302286.1"/>
    <property type="molecule type" value="Genomic_DNA"/>
</dbReference>
<protein>
    <submittedName>
        <fullName evidence="1">Uncharacterized protein</fullName>
    </submittedName>
</protein>
<keyword evidence="2" id="KW-1185">Reference proteome</keyword>